<comment type="caution">
    <text evidence="1">The sequence shown here is derived from an EMBL/GenBank/DDBJ whole genome shotgun (WGS) entry which is preliminary data.</text>
</comment>
<evidence type="ECO:0000313" key="1">
    <source>
        <dbReference type="EMBL" id="OFV66527.1"/>
    </source>
</evidence>
<dbReference type="EMBL" id="LYOR01000002">
    <property type="protein sequence ID" value="OFV66527.1"/>
    <property type="molecule type" value="Genomic_DNA"/>
</dbReference>
<sequence length="48" mass="5419">MSNFRKEISLIRGKIPKQRIAIEPVLVVCYRVNGKPGADVIASRNRKP</sequence>
<reference evidence="1" key="1">
    <citation type="submission" date="2016-05" db="EMBL/GenBank/DDBJ databases">
        <title>Microbial consortia oxidize butane by reversing methanogenesis.</title>
        <authorList>
            <person name="Laso-Perez R."/>
            <person name="Richter M."/>
            <person name="Wegener G."/>
            <person name="Musat F."/>
        </authorList>
    </citation>
    <scope>NUCLEOTIDE SEQUENCE [LARGE SCALE GENOMIC DNA]</scope>
    <source>
        <strain evidence="1">BOX1</strain>
    </source>
</reference>
<keyword evidence="2" id="KW-1185">Reference proteome</keyword>
<name>A0A1F2P5D6_9EURY</name>
<accession>A0A1F2P5D6</accession>
<proteinExistence type="predicted"/>
<dbReference type="STRING" id="1839936.SBU_000494"/>
<dbReference type="AlphaFoldDB" id="A0A1F2P5D6"/>
<evidence type="ECO:0000313" key="2">
    <source>
        <dbReference type="Proteomes" id="UP000185779"/>
    </source>
</evidence>
<organism evidence="1 2">
    <name type="scientific">Candidatus Syntropharchaeum butanivorans</name>
    <dbReference type="NCBI Taxonomy" id="1839936"/>
    <lineage>
        <taxon>Archaea</taxon>
        <taxon>Methanobacteriati</taxon>
        <taxon>Methanobacteriota</taxon>
        <taxon>Stenosarchaea group</taxon>
        <taxon>Methanomicrobia</taxon>
        <taxon>Methanosarcinales</taxon>
        <taxon>ANME-2 cluster</taxon>
        <taxon>Candidatus Syntropharchaeum</taxon>
    </lineage>
</organism>
<protein>
    <submittedName>
        <fullName evidence="1">Uncharacterized protein</fullName>
    </submittedName>
</protein>
<dbReference type="Proteomes" id="UP000185779">
    <property type="component" value="Unassembled WGS sequence"/>
</dbReference>
<gene>
    <name evidence="1" type="ORF">SBU_000494</name>
</gene>